<sequence>MPRKKAPAQPSTNPERDRLTEARERTNNWKRWGPYLSERQWGTVREDYSEDGDAWRYFPHDHARSRTYRWGEDGLLGFTDRECRLCFSLALWNEQDPFLKERLFGVDGHEGNHGEDVKELYYYLESTPTHSYVKSLYKYPQAAFPYQDLVDETARRGLDDPEYELLDTGVFNENRYFDVFAEYAKGGANDILIKITVANRGPETAKLHVLPTLWFRNTWIWGCDHEGCSMKPNISQSAGDQLIANHETLGDFQFCAEEAPEFLFTENVTNSQLLYDSPSYTPHTKDAFHRHIVNGEHGAVAKDKGTKAAAHYQLEIPAGEERVIRLRLSSSEKAPKTPFGKGFEDIFKQRIAETDTFYDNITHGNLCPDEYKVLRQCYAGLLQSKQFYHYSVADWLDGDPDSPPPPEARKSGRNSDWRHLFNRDVISMPDKWEYPWFAAWDLAFHMIPFDKIDPDFAKQQLILFLREWYMHPNGQIPAYEWNFSDVNPPVHAWAVWRVYKMTGERGKRDFDFLAQCFHKLLINFTWWVNRKDPEGRNLFAGGFLGLDNIGAFDRSQTLPGGAQLVQADGTAWMAFYCATMLSMALELADHDPSYEGVASKFFEHFVAIGEAINTLGGTGLWNETDGFYYDMLHTGDGQGIPMAIRSLVGLLPLCAVEILHGDTINKITGFKKRMQWFIKHNNIFEQRASCLEFEGGENTDPMVLLGLTSRERLERVLRYVFDENEFLSPYGIRSLSKAHEETPFVLNYGGETHTVAYEPGESRSYLFGGNSNWRGPIWFPINFLLIEALEKYHHYYGDDFKVELPTGSGNWVNLDTAAKELSRRMANLFLPDKNGDRPVNGDHAEQYRDEHFREHVLFYEYFHGDTGRGCGASHQTGWTGLVAKILEDACQQKK</sequence>
<reference evidence="3" key="1">
    <citation type="journal article" date="2014" name="Int. J. Syst. Evol. Microbiol.">
        <title>Complete genome sequence of Corynebacterium casei LMG S-19264T (=DSM 44701T), isolated from a smear-ripened cheese.</title>
        <authorList>
            <consortium name="US DOE Joint Genome Institute (JGI-PGF)"/>
            <person name="Walter F."/>
            <person name="Albersmeier A."/>
            <person name="Kalinowski J."/>
            <person name="Ruckert C."/>
        </authorList>
    </citation>
    <scope>NUCLEOTIDE SEQUENCE</scope>
    <source>
        <strain evidence="3">KCTC 12870</strain>
    </source>
</reference>
<evidence type="ECO:0000313" key="3">
    <source>
        <dbReference type="EMBL" id="GHC10839.1"/>
    </source>
</evidence>
<dbReference type="EMBL" id="BMXG01000024">
    <property type="protein sequence ID" value="GHC10839.1"/>
    <property type="molecule type" value="Genomic_DNA"/>
</dbReference>
<dbReference type="PANTHER" id="PTHR10412">
    <property type="entry name" value="MANNOSYL-OLIGOSACCHARIDE GLUCOSIDASE"/>
    <property type="match status" value="1"/>
</dbReference>
<dbReference type="PANTHER" id="PTHR10412:SF10">
    <property type="entry name" value="GLYCOSYL HYDROLASE FAMILY 63 C-TERMINAL DOMAIN-CONTAINING PROTEIN"/>
    <property type="match status" value="1"/>
</dbReference>
<comment type="caution">
    <text evidence="3">The sequence shown here is derived from an EMBL/GenBank/DDBJ whole genome shotgun (WGS) entry which is preliminary data.</text>
</comment>
<protein>
    <submittedName>
        <fullName evidence="3">Glucosidase</fullName>
    </submittedName>
</protein>
<evidence type="ECO:0000259" key="2">
    <source>
        <dbReference type="Pfam" id="PF22422"/>
    </source>
</evidence>
<dbReference type="InterPro" id="IPR054491">
    <property type="entry name" value="MGH1-like_GH"/>
</dbReference>
<keyword evidence="4" id="KW-1185">Reference proteome</keyword>
<dbReference type="Gene3D" id="1.50.10.10">
    <property type="match status" value="1"/>
</dbReference>
<feature type="compositionally biased region" description="Basic and acidic residues" evidence="1">
    <location>
        <begin position="14"/>
        <end position="23"/>
    </location>
</feature>
<gene>
    <name evidence="3" type="ORF">GCM10007047_30240</name>
</gene>
<organism evidence="3 4">
    <name type="scientific">Cerasicoccus arenae</name>
    <dbReference type="NCBI Taxonomy" id="424488"/>
    <lineage>
        <taxon>Bacteria</taxon>
        <taxon>Pseudomonadati</taxon>
        <taxon>Verrucomicrobiota</taxon>
        <taxon>Opitutia</taxon>
        <taxon>Puniceicoccales</taxon>
        <taxon>Cerasicoccaceae</taxon>
        <taxon>Cerasicoccus</taxon>
    </lineage>
</organism>
<accession>A0A8J3DMC5</accession>
<dbReference type="InterPro" id="IPR012341">
    <property type="entry name" value="6hp_glycosidase-like_sf"/>
</dbReference>
<reference evidence="3" key="2">
    <citation type="submission" date="2020-09" db="EMBL/GenBank/DDBJ databases">
        <authorList>
            <person name="Sun Q."/>
            <person name="Kim S."/>
        </authorList>
    </citation>
    <scope>NUCLEOTIDE SEQUENCE</scope>
    <source>
        <strain evidence="3">KCTC 12870</strain>
    </source>
</reference>
<dbReference type="SUPFAM" id="SSF48208">
    <property type="entry name" value="Six-hairpin glycosidases"/>
    <property type="match status" value="1"/>
</dbReference>
<dbReference type="AlphaFoldDB" id="A0A8J3DMC5"/>
<dbReference type="RefSeq" id="WP_189516736.1">
    <property type="nucleotide sequence ID" value="NZ_BMXG01000024.1"/>
</dbReference>
<evidence type="ECO:0000313" key="4">
    <source>
        <dbReference type="Proteomes" id="UP000642829"/>
    </source>
</evidence>
<dbReference type="GO" id="GO:0004573">
    <property type="term" value="F:Glc3Man9GlcNAc2 oligosaccharide glucosidase activity"/>
    <property type="evidence" value="ECO:0007669"/>
    <property type="project" value="InterPro"/>
</dbReference>
<feature type="region of interest" description="Disordered" evidence="1">
    <location>
        <begin position="1"/>
        <end position="23"/>
    </location>
</feature>
<evidence type="ECO:0000256" key="1">
    <source>
        <dbReference type="SAM" id="MobiDB-lite"/>
    </source>
</evidence>
<dbReference type="Pfam" id="PF22422">
    <property type="entry name" value="MGH1-like_GH"/>
    <property type="match status" value="2"/>
</dbReference>
<feature type="domain" description="Mannosylglycerate hydrolase MGH1-like glycoside hydrolase" evidence="2">
    <location>
        <begin position="434"/>
        <end position="655"/>
    </location>
</feature>
<dbReference type="InterPro" id="IPR004888">
    <property type="entry name" value="Glycoside_hydrolase_63"/>
</dbReference>
<feature type="domain" description="Mannosylglycerate hydrolase MGH1-like glycoside hydrolase" evidence="2">
    <location>
        <begin position="704"/>
        <end position="876"/>
    </location>
</feature>
<name>A0A8J3DMC5_9BACT</name>
<dbReference type="InterPro" id="IPR008928">
    <property type="entry name" value="6-hairpin_glycosidase_sf"/>
</dbReference>
<proteinExistence type="predicted"/>
<dbReference type="Proteomes" id="UP000642829">
    <property type="component" value="Unassembled WGS sequence"/>
</dbReference>
<dbReference type="GO" id="GO:0009311">
    <property type="term" value="P:oligosaccharide metabolic process"/>
    <property type="evidence" value="ECO:0007669"/>
    <property type="project" value="InterPro"/>
</dbReference>